<dbReference type="AlphaFoldDB" id="A0A5C0UFV7"/>
<dbReference type="OrthoDB" id="9814995at2"/>
<name>A0A5C0UFV7_9PROT</name>
<accession>A0A5C0UFV7</accession>
<dbReference type="Proteomes" id="UP000325004">
    <property type="component" value="Chromosome"/>
</dbReference>
<dbReference type="EMBL" id="CP043316">
    <property type="protein sequence ID" value="QEK38523.1"/>
    <property type="molecule type" value="Genomic_DNA"/>
</dbReference>
<evidence type="ECO:0000313" key="2">
    <source>
        <dbReference type="Proteomes" id="UP000325004"/>
    </source>
</evidence>
<proteinExistence type="predicted"/>
<dbReference type="KEGG" id="cpri:FZC34_01200"/>
<organism evidence="1 2">
    <name type="scientific">Candidatus Cytomitobacter primus</name>
    <dbReference type="NCBI Taxonomy" id="2066024"/>
    <lineage>
        <taxon>Bacteria</taxon>
        <taxon>Pseudomonadati</taxon>
        <taxon>Pseudomonadota</taxon>
        <taxon>Alphaproteobacteria</taxon>
        <taxon>Holosporales</taxon>
        <taxon>Holosporaceae</taxon>
        <taxon>Candidatus Cytomitobacter</taxon>
    </lineage>
</organism>
<protein>
    <submittedName>
        <fullName evidence="1">Uncharacterized protein</fullName>
    </submittedName>
</protein>
<reference evidence="1 2" key="1">
    <citation type="submission" date="2019-08" db="EMBL/GenBank/DDBJ databases">
        <title>Highly reduced genomes of protist endosymbionts show evolutionary convergence.</title>
        <authorList>
            <person name="George E."/>
            <person name="Husnik F."/>
            <person name="Tashyreva D."/>
            <person name="Prokopchuk G."/>
            <person name="Horak A."/>
            <person name="Kwong W.K."/>
            <person name="Lukes J."/>
            <person name="Keeling P.J."/>
        </authorList>
    </citation>
    <scope>NUCLEOTIDE SEQUENCE [LARGE SCALE GENOMIC DNA]</scope>
    <source>
        <strain evidence="1">1604LC</strain>
    </source>
</reference>
<sequence>MNTNNRSKKWSYIMQGNVPRLREIIEPIKISEMFLHGKYVQSEHKKEPIWCHVIPLNLHQKQKGLIHNFFGIVCNINVEIFDIGVWNNKYIKINSSLQPINKRYGYFFAKEITQTTLLNTENIHITNNNQGI</sequence>
<dbReference type="RefSeq" id="WP_148971639.1">
    <property type="nucleotide sequence ID" value="NZ_CP043316.1"/>
</dbReference>
<gene>
    <name evidence="1" type="ORF">FZC34_01200</name>
</gene>
<keyword evidence="2" id="KW-1185">Reference proteome</keyword>
<evidence type="ECO:0000313" key="1">
    <source>
        <dbReference type="EMBL" id="QEK38523.1"/>
    </source>
</evidence>